<protein>
    <recommendedName>
        <fullName evidence="5">RNase H type-1 domain-containing protein</fullName>
    </recommendedName>
</protein>
<name>A0A7J8X4Q9_GOSAI</name>
<dbReference type="InterPro" id="IPR044730">
    <property type="entry name" value="RNase_H-like_dom_plant"/>
</dbReference>
<accession>A0A7J8X4Q9</accession>
<evidence type="ECO:0000313" key="3">
    <source>
        <dbReference type="EMBL" id="MBA0682266.1"/>
    </source>
</evidence>
<evidence type="ECO:0000313" key="4">
    <source>
        <dbReference type="Proteomes" id="UP000593577"/>
    </source>
</evidence>
<dbReference type="AlphaFoldDB" id="A0A7J8X4Q9"/>
<dbReference type="Pfam" id="PF13966">
    <property type="entry name" value="zf-RVT"/>
    <property type="match status" value="1"/>
</dbReference>
<comment type="caution">
    <text evidence="3">The sequence shown here is derived from an EMBL/GenBank/DDBJ whole genome shotgun (WGS) entry which is preliminary data.</text>
</comment>
<dbReference type="InterPro" id="IPR026960">
    <property type="entry name" value="RVT-Znf"/>
</dbReference>
<dbReference type="InterPro" id="IPR002156">
    <property type="entry name" value="RNaseH_domain"/>
</dbReference>
<dbReference type="Pfam" id="PF13456">
    <property type="entry name" value="RVT_3"/>
    <property type="match status" value="1"/>
</dbReference>
<dbReference type="InterPro" id="IPR052929">
    <property type="entry name" value="RNase_H-like_EbsB-rel"/>
</dbReference>
<organism evidence="3 4">
    <name type="scientific">Gossypium aridum</name>
    <name type="common">American cotton</name>
    <name type="synonym">Erioxylum aridum</name>
    <dbReference type="NCBI Taxonomy" id="34290"/>
    <lineage>
        <taxon>Eukaryota</taxon>
        <taxon>Viridiplantae</taxon>
        <taxon>Streptophyta</taxon>
        <taxon>Embryophyta</taxon>
        <taxon>Tracheophyta</taxon>
        <taxon>Spermatophyta</taxon>
        <taxon>Magnoliopsida</taxon>
        <taxon>eudicotyledons</taxon>
        <taxon>Gunneridae</taxon>
        <taxon>Pentapetalae</taxon>
        <taxon>rosids</taxon>
        <taxon>malvids</taxon>
        <taxon>Malvales</taxon>
        <taxon>Malvaceae</taxon>
        <taxon>Malvoideae</taxon>
        <taxon>Gossypium</taxon>
    </lineage>
</organism>
<dbReference type="GO" id="GO:0004523">
    <property type="term" value="F:RNA-DNA hybrid ribonuclease activity"/>
    <property type="evidence" value="ECO:0007669"/>
    <property type="project" value="InterPro"/>
</dbReference>
<dbReference type="GO" id="GO:0003676">
    <property type="term" value="F:nucleic acid binding"/>
    <property type="evidence" value="ECO:0007669"/>
    <property type="project" value="InterPro"/>
</dbReference>
<dbReference type="PANTHER" id="PTHR47074">
    <property type="entry name" value="BNAC02G40300D PROTEIN"/>
    <property type="match status" value="1"/>
</dbReference>
<evidence type="ECO:0008006" key="5">
    <source>
        <dbReference type="Google" id="ProtNLM"/>
    </source>
</evidence>
<dbReference type="Proteomes" id="UP000593577">
    <property type="component" value="Unassembled WGS sequence"/>
</dbReference>
<dbReference type="SUPFAM" id="SSF53098">
    <property type="entry name" value="Ribonuclease H-like"/>
    <property type="match status" value="1"/>
</dbReference>
<feature type="domain" description="Reverse transcriptase zinc-binding" evidence="2">
    <location>
        <begin position="120"/>
        <end position="206"/>
    </location>
</feature>
<dbReference type="PANTHER" id="PTHR47074:SF48">
    <property type="entry name" value="POLYNUCLEOTIDYL TRANSFERASE, RIBONUCLEASE H-LIKE SUPERFAMILY PROTEIN"/>
    <property type="match status" value="1"/>
</dbReference>
<dbReference type="Gene3D" id="3.30.420.10">
    <property type="entry name" value="Ribonuclease H-like superfamily/Ribonuclease H"/>
    <property type="match status" value="1"/>
</dbReference>
<reference evidence="3 4" key="1">
    <citation type="journal article" date="2019" name="Genome Biol. Evol.">
        <title>Insights into the evolution of the New World diploid cottons (Gossypium, subgenus Houzingenia) based on genome sequencing.</title>
        <authorList>
            <person name="Grover C.E."/>
            <person name="Arick M.A. 2nd"/>
            <person name="Thrash A."/>
            <person name="Conover J.L."/>
            <person name="Sanders W.S."/>
            <person name="Peterson D.G."/>
            <person name="Frelichowski J.E."/>
            <person name="Scheffler J.A."/>
            <person name="Scheffler B.E."/>
            <person name="Wendel J.F."/>
        </authorList>
    </citation>
    <scope>NUCLEOTIDE SEQUENCE [LARGE SCALE GENOMIC DNA]</scope>
    <source>
        <strain evidence="3">185</strain>
        <tissue evidence="3">Leaf</tissue>
    </source>
</reference>
<proteinExistence type="predicted"/>
<dbReference type="InterPro" id="IPR012337">
    <property type="entry name" value="RNaseH-like_sf"/>
</dbReference>
<dbReference type="InterPro" id="IPR036397">
    <property type="entry name" value="RNaseH_sf"/>
</dbReference>
<keyword evidence="4" id="KW-1185">Reference proteome</keyword>
<sequence length="459" mass="53025">SLLSERHWGLDFLDLHLFIVALLGRQVWRLIHFKDTLCFKVLGSKYSLVAIFFTARMLISHPILRLALPLLLKPLQMVSNKERVKELFSNTMRDQVCNLPIIANGPKDNRVWFHNLHGFYTSKLAYSWLLLQKLGFGPHRLYWKAIWKIKTLPKIIVFCWRVGHDILLTYANISTIQKNFNMVCPRCGEEEETPIHALKDCPKAQDILTLGGLDNRLLERDYSYCIDWIEDIMRTLDIKVVVDFFTTLWNSLNNKNKFIFRGQDEDAKTIWERAKTLCHDFKIHNLVNTPMLPITPACKKCEKPPSSFVKINFDAIVANEKMGYGVIVRDADGFMLGGSGGFKEAVMDIEWAKLMAFEESVKVVGELNILKVVFESDYASLFNRIKKQGRDFTILGHCVDKACMKLDNFILVEVKWANRSCNKVADLICNFALKSSCSWNFSMYYPKEIHDSVMFDAIN</sequence>
<feature type="domain" description="RNase H type-1" evidence="1">
    <location>
        <begin position="313"/>
        <end position="432"/>
    </location>
</feature>
<evidence type="ECO:0000259" key="1">
    <source>
        <dbReference type="Pfam" id="PF13456"/>
    </source>
</evidence>
<dbReference type="EMBL" id="JABFAA010000005">
    <property type="protein sequence ID" value="MBA0682266.1"/>
    <property type="molecule type" value="Genomic_DNA"/>
</dbReference>
<gene>
    <name evidence="3" type="ORF">Goari_023997</name>
</gene>
<feature type="non-terminal residue" evidence="3">
    <location>
        <position position="459"/>
    </location>
</feature>
<evidence type="ECO:0000259" key="2">
    <source>
        <dbReference type="Pfam" id="PF13966"/>
    </source>
</evidence>
<dbReference type="CDD" id="cd06222">
    <property type="entry name" value="RNase_H_like"/>
    <property type="match status" value="1"/>
</dbReference>